<dbReference type="GO" id="GO:0061630">
    <property type="term" value="F:ubiquitin protein ligase activity"/>
    <property type="evidence" value="ECO:0007669"/>
    <property type="project" value="TreeGrafter"/>
</dbReference>
<evidence type="ECO:0000256" key="2">
    <source>
        <dbReference type="ARBA" id="ARBA00022771"/>
    </source>
</evidence>
<dbReference type="Pfam" id="PF13639">
    <property type="entry name" value="zf-RING_2"/>
    <property type="match status" value="1"/>
</dbReference>
<feature type="coiled-coil region" evidence="5">
    <location>
        <begin position="268"/>
        <end position="363"/>
    </location>
</feature>
<sequence length="424" mass="47915">MTSEFLEFLSPSLDSVGFIRVFRHEESHSRFGALLQLRSREAAEAVLQSYHGRPFNSFAGDRCTIGVVEEFGAAEPGGEAPEAPTSGFPHAYLLADKDPPSCAVCLEPIDLSGEVGILSTLCNHMFHTDCYLRCSGGPCPVCRYYPGDSTMSSCEECDVIHDVWVCLICGHAGCGRYSNEHARAHFLETLHAYALETHTQQVWDFAGDGYVHRLLYEKSSDKLVEGMDPSSELGRPLEPAQRLSDAQEEEAVHSKLEWLAQQHNYLLTAELRRQREYFETRLQEVRRKGKKKQMAKASDVMASLRKQRRRLEARAVAQEDRIQSLEEESKFLRDLNANLRQNEQEWNAQYEGTRKELAALEEAGEAIPMLEEQVGDLMRRLDEYSNMSASQPDESTFTNFLGDIVKVLEGLQETTDALKRKIPD</sequence>
<evidence type="ECO:0000256" key="4">
    <source>
        <dbReference type="PROSITE-ProRule" id="PRU00502"/>
    </source>
</evidence>
<dbReference type="InterPro" id="IPR013083">
    <property type="entry name" value="Znf_RING/FYVE/PHD"/>
</dbReference>
<dbReference type="PANTHER" id="PTHR24007:SF7">
    <property type="entry name" value="BRCA1-ASSOCIATED PROTEIN"/>
    <property type="match status" value="1"/>
</dbReference>
<keyword evidence="3" id="KW-0862">Zinc</keyword>
<dbReference type="GO" id="GO:0008270">
    <property type="term" value="F:zinc ion binding"/>
    <property type="evidence" value="ECO:0007669"/>
    <property type="project" value="UniProtKB-KW"/>
</dbReference>
<dbReference type="InterPro" id="IPR011422">
    <property type="entry name" value="BRAP2/ETP1_RRM"/>
</dbReference>
<dbReference type="SMART" id="SM00184">
    <property type="entry name" value="RING"/>
    <property type="match status" value="1"/>
</dbReference>
<dbReference type="PROSITE" id="PS50271">
    <property type="entry name" value="ZF_UBP"/>
    <property type="match status" value="1"/>
</dbReference>
<dbReference type="Gene3D" id="3.30.40.10">
    <property type="entry name" value="Zinc/RING finger domain, C3HC4 (zinc finger)"/>
    <property type="match status" value="2"/>
</dbReference>
<dbReference type="Pfam" id="PF02148">
    <property type="entry name" value="zf-UBP"/>
    <property type="match status" value="1"/>
</dbReference>
<name>A0A7R9UEQ7_9STRA</name>
<dbReference type="SMART" id="SM00290">
    <property type="entry name" value="ZnF_UBP"/>
    <property type="match status" value="1"/>
</dbReference>
<dbReference type="SUPFAM" id="SSF57850">
    <property type="entry name" value="RING/U-box"/>
    <property type="match status" value="2"/>
</dbReference>
<reference evidence="9" key="1">
    <citation type="submission" date="2021-01" db="EMBL/GenBank/DDBJ databases">
        <authorList>
            <person name="Corre E."/>
            <person name="Pelletier E."/>
            <person name="Niang G."/>
            <person name="Scheremetjew M."/>
            <person name="Finn R."/>
            <person name="Kale V."/>
            <person name="Holt S."/>
            <person name="Cochrane G."/>
            <person name="Meng A."/>
            <person name="Brown T."/>
            <person name="Cohen L."/>
        </authorList>
    </citation>
    <scope>NUCLEOTIDE SEQUENCE</scope>
    <source>
        <strain evidence="9">CCMP2078</strain>
    </source>
</reference>
<evidence type="ECO:0000259" key="7">
    <source>
        <dbReference type="PROSITE" id="PS50089"/>
    </source>
</evidence>
<evidence type="ECO:0008006" key="10">
    <source>
        <dbReference type="Google" id="ProtNLM"/>
    </source>
</evidence>
<keyword evidence="1" id="KW-0479">Metal-binding</keyword>
<dbReference type="CDD" id="cd16457">
    <property type="entry name" value="RING-H2_BRAP2"/>
    <property type="match status" value="1"/>
</dbReference>
<dbReference type="AlphaFoldDB" id="A0A7R9UEQ7"/>
<dbReference type="GO" id="GO:0016567">
    <property type="term" value="P:protein ubiquitination"/>
    <property type="evidence" value="ECO:0007669"/>
    <property type="project" value="TreeGrafter"/>
</dbReference>
<protein>
    <recommendedName>
        <fullName evidence="10">BRCA1-associated protein</fullName>
    </recommendedName>
</protein>
<dbReference type="GO" id="GO:0007265">
    <property type="term" value="P:Ras protein signal transduction"/>
    <property type="evidence" value="ECO:0007669"/>
    <property type="project" value="TreeGrafter"/>
</dbReference>
<feature type="domain" description="UBP-type" evidence="8">
    <location>
        <begin position="137"/>
        <end position="230"/>
    </location>
</feature>
<dbReference type="EMBL" id="HBEA01017881">
    <property type="protein sequence ID" value="CAD8264083.1"/>
    <property type="molecule type" value="Transcribed_RNA"/>
</dbReference>
<dbReference type="InterPro" id="IPR001841">
    <property type="entry name" value="Znf_RING"/>
</dbReference>
<keyword evidence="5" id="KW-0175">Coiled coil</keyword>
<evidence type="ECO:0000256" key="3">
    <source>
        <dbReference type="ARBA" id="ARBA00022833"/>
    </source>
</evidence>
<evidence type="ECO:0000256" key="5">
    <source>
        <dbReference type="SAM" id="Coils"/>
    </source>
</evidence>
<dbReference type="GO" id="GO:0005737">
    <property type="term" value="C:cytoplasm"/>
    <property type="evidence" value="ECO:0007669"/>
    <property type="project" value="TreeGrafter"/>
</dbReference>
<dbReference type="PROSITE" id="PS50089">
    <property type="entry name" value="ZF_RING_2"/>
    <property type="match status" value="1"/>
</dbReference>
<organism evidence="9">
    <name type="scientific">Pinguiococcus pyrenoidosus</name>
    <dbReference type="NCBI Taxonomy" id="172671"/>
    <lineage>
        <taxon>Eukaryota</taxon>
        <taxon>Sar</taxon>
        <taxon>Stramenopiles</taxon>
        <taxon>Ochrophyta</taxon>
        <taxon>Pinguiophyceae</taxon>
        <taxon>Pinguiochrysidales</taxon>
        <taxon>Pinguiochrysidaceae</taxon>
        <taxon>Pinguiococcus</taxon>
    </lineage>
</organism>
<feature type="domain" description="RING-type" evidence="7">
    <location>
        <begin position="102"/>
        <end position="143"/>
    </location>
</feature>
<dbReference type="Pfam" id="PF07576">
    <property type="entry name" value="BRAP2"/>
    <property type="match status" value="1"/>
</dbReference>
<feature type="region of interest" description="Disordered" evidence="6">
    <location>
        <begin position="225"/>
        <end position="246"/>
    </location>
</feature>
<evidence type="ECO:0000256" key="1">
    <source>
        <dbReference type="ARBA" id="ARBA00022723"/>
    </source>
</evidence>
<keyword evidence="2 4" id="KW-0863">Zinc-finger</keyword>
<proteinExistence type="predicted"/>
<dbReference type="InterPro" id="IPR047243">
    <property type="entry name" value="RING-H2_BRAP2"/>
</dbReference>
<evidence type="ECO:0000256" key="6">
    <source>
        <dbReference type="SAM" id="MobiDB-lite"/>
    </source>
</evidence>
<dbReference type="PANTHER" id="PTHR24007">
    <property type="entry name" value="BRCA1-ASSOCIATED PROTEIN"/>
    <property type="match status" value="1"/>
</dbReference>
<evidence type="ECO:0000259" key="8">
    <source>
        <dbReference type="PROSITE" id="PS50271"/>
    </source>
</evidence>
<evidence type="ECO:0000313" key="9">
    <source>
        <dbReference type="EMBL" id="CAD8264083.1"/>
    </source>
</evidence>
<gene>
    <name evidence="9" type="ORF">PPYR1160_LOCUS13586</name>
</gene>
<accession>A0A7R9UEQ7</accession>
<dbReference type="InterPro" id="IPR001607">
    <property type="entry name" value="Znf_UBP"/>
</dbReference>